<gene>
    <name evidence="1" type="ORF">LCGC14_0648010</name>
</gene>
<evidence type="ECO:0000313" key="1">
    <source>
        <dbReference type="EMBL" id="KKN48903.1"/>
    </source>
</evidence>
<proteinExistence type="predicted"/>
<sequence>MPACWVTGPIITIDGVNKPKVATLTDGLRDTYKHSSAIYPERGMTWALSYVAGADFVAIDADPDCHRLFDEVIPDVSPFEPVPIFSSRWPNRATSRDWLLSPSTTPGIDLQDQLAIHGASVDGLTVASTRGEWLASLGRAVSAGLDDFRPEGWYTR</sequence>
<accession>A0A0F9U5H2</accession>
<name>A0A0F9U5H2_9ZZZZ</name>
<reference evidence="1" key="1">
    <citation type="journal article" date="2015" name="Nature">
        <title>Complex archaea that bridge the gap between prokaryotes and eukaryotes.</title>
        <authorList>
            <person name="Spang A."/>
            <person name="Saw J.H."/>
            <person name="Jorgensen S.L."/>
            <person name="Zaremba-Niedzwiedzka K."/>
            <person name="Martijn J."/>
            <person name="Lind A.E."/>
            <person name="van Eijk R."/>
            <person name="Schleper C."/>
            <person name="Guy L."/>
            <person name="Ettema T.J."/>
        </authorList>
    </citation>
    <scope>NUCLEOTIDE SEQUENCE</scope>
</reference>
<dbReference type="AlphaFoldDB" id="A0A0F9U5H2"/>
<organism evidence="1">
    <name type="scientific">marine sediment metagenome</name>
    <dbReference type="NCBI Taxonomy" id="412755"/>
    <lineage>
        <taxon>unclassified sequences</taxon>
        <taxon>metagenomes</taxon>
        <taxon>ecological metagenomes</taxon>
    </lineage>
</organism>
<dbReference type="EMBL" id="LAZR01001196">
    <property type="protein sequence ID" value="KKN48903.1"/>
    <property type="molecule type" value="Genomic_DNA"/>
</dbReference>
<comment type="caution">
    <text evidence="1">The sequence shown here is derived from an EMBL/GenBank/DDBJ whole genome shotgun (WGS) entry which is preliminary data.</text>
</comment>
<protein>
    <submittedName>
        <fullName evidence="1">Uncharacterized protein</fullName>
    </submittedName>
</protein>